<dbReference type="PROSITE" id="PS50045">
    <property type="entry name" value="SIGMA54_INTERACT_4"/>
    <property type="match status" value="1"/>
</dbReference>
<keyword evidence="1" id="KW-0547">Nucleotide-binding</keyword>
<dbReference type="Pfam" id="PF02954">
    <property type="entry name" value="HTH_8"/>
    <property type="match status" value="1"/>
</dbReference>
<dbReference type="GO" id="GO:0035438">
    <property type="term" value="F:cyclic-di-GMP binding"/>
    <property type="evidence" value="ECO:0007669"/>
    <property type="project" value="InterPro"/>
</dbReference>
<comment type="caution">
    <text evidence="6">The sequence shown here is derived from an EMBL/GenBank/DDBJ whole genome shotgun (WGS) entry which is preliminary data.</text>
</comment>
<dbReference type="SMART" id="SM00382">
    <property type="entry name" value="AAA"/>
    <property type="match status" value="1"/>
</dbReference>
<dbReference type="GO" id="GO:0006355">
    <property type="term" value="P:regulation of DNA-templated transcription"/>
    <property type="evidence" value="ECO:0007669"/>
    <property type="project" value="InterPro"/>
</dbReference>
<dbReference type="Gene3D" id="1.10.8.60">
    <property type="match status" value="1"/>
</dbReference>
<dbReference type="RefSeq" id="WP_199387107.1">
    <property type="nucleotide sequence ID" value="NZ_JAEMHM010000035.1"/>
</dbReference>
<evidence type="ECO:0000256" key="4">
    <source>
        <dbReference type="ARBA" id="ARBA00023163"/>
    </source>
</evidence>
<dbReference type="SUPFAM" id="SSF52540">
    <property type="entry name" value="P-loop containing nucleoside triphosphate hydrolases"/>
    <property type="match status" value="1"/>
</dbReference>
<dbReference type="Gene3D" id="3.40.50.300">
    <property type="entry name" value="P-loop containing nucleotide triphosphate hydrolases"/>
    <property type="match status" value="1"/>
</dbReference>
<keyword evidence="2" id="KW-0067">ATP-binding</keyword>
<dbReference type="InterPro" id="IPR025943">
    <property type="entry name" value="Sigma_54_int_dom_ATP-bd_2"/>
</dbReference>
<protein>
    <submittedName>
        <fullName evidence="6">Sigma 54-interacting transcriptional regulator</fullName>
    </submittedName>
</protein>
<dbReference type="PANTHER" id="PTHR32071:SF113">
    <property type="entry name" value="ALGINATE BIOSYNTHESIS TRANSCRIPTIONAL REGULATORY PROTEIN ALGB"/>
    <property type="match status" value="1"/>
</dbReference>
<evidence type="ECO:0000313" key="6">
    <source>
        <dbReference type="EMBL" id="MBJ6727966.1"/>
    </source>
</evidence>
<evidence type="ECO:0000259" key="5">
    <source>
        <dbReference type="PROSITE" id="PS50045"/>
    </source>
</evidence>
<dbReference type="Pfam" id="PF07238">
    <property type="entry name" value="PilZ"/>
    <property type="match status" value="1"/>
</dbReference>
<dbReference type="Proteomes" id="UP000636888">
    <property type="component" value="Unassembled WGS sequence"/>
</dbReference>
<dbReference type="CDD" id="cd00009">
    <property type="entry name" value="AAA"/>
    <property type="match status" value="1"/>
</dbReference>
<dbReference type="InterPro" id="IPR009875">
    <property type="entry name" value="PilZ_domain"/>
</dbReference>
<dbReference type="InterPro" id="IPR058031">
    <property type="entry name" value="AAA_lid_NorR"/>
</dbReference>
<proteinExistence type="predicted"/>
<dbReference type="GO" id="GO:0043565">
    <property type="term" value="F:sequence-specific DNA binding"/>
    <property type="evidence" value="ECO:0007669"/>
    <property type="project" value="InterPro"/>
</dbReference>
<accession>A0A8J7M4J1</accession>
<dbReference type="InterPro" id="IPR002197">
    <property type="entry name" value="HTH_Fis"/>
</dbReference>
<sequence>MPRLSPRIKVAIPVSIDKKPAASDLVITDLGMNGAFIKTKSAAHGNLELNKSILLNYRLRAQENMTHLVKVIREERGGYAIDFCIINQSSRNKLWDFISSRLSNRATCLFCGSVSNGPREICRKCGWKQDFDSQAYFNYYEHRHLMLRVNSIIPKLTCEQLCRTYEYLDQLTSDAPAAFSEDADGEFVGTCPSMLEVFSQIRKVATTDISVLLLGESGTGKELTAQAIHEKSARKNAPFVAINCGAIPENLLESELFGHEKGAFTGAHASTTGKLEYADGGTIFLDEIGEMPMALQVKLLRFLQDRKIEKVGSVTAKKVDVRLIAATNRDIVALIEEGKFRKDLYYRLNEFGINLPPLRERGDDKIVLARFFLNKFCREQCTTKTFTSEAVEAINAYDWPGNVREIINKIKRAMVIHNDSAITPAALDLEIPKTGKVAVAVRRSEALVQLEKDLIVATLDSCGQNVSAAAPLLGVTRQTLHRRLKQLGLRNMSG</sequence>
<dbReference type="Gene3D" id="1.10.10.60">
    <property type="entry name" value="Homeodomain-like"/>
    <property type="match status" value="1"/>
</dbReference>
<dbReference type="EMBL" id="JAEMHM010000035">
    <property type="protein sequence ID" value="MBJ6727966.1"/>
    <property type="molecule type" value="Genomic_DNA"/>
</dbReference>
<dbReference type="Pfam" id="PF25601">
    <property type="entry name" value="AAA_lid_14"/>
    <property type="match status" value="1"/>
</dbReference>
<reference evidence="6" key="1">
    <citation type="submission" date="2020-12" db="EMBL/GenBank/DDBJ databases">
        <title>Geomonas sp. Red875, isolated from river sediment.</title>
        <authorList>
            <person name="Xu Z."/>
            <person name="Zhang Z."/>
            <person name="Masuda Y."/>
            <person name="Itoh H."/>
            <person name="Senoo K."/>
        </authorList>
    </citation>
    <scope>NUCLEOTIDE SEQUENCE</scope>
    <source>
        <strain evidence="6">Red875</strain>
    </source>
</reference>
<dbReference type="InterPro" id="IPR003593">
    <property type="entry name" value="AAA+_ATPase"/>
</dbReference>
<dbReference type="Gene3D" id="2.40.10.220">
    <property type="entry name" value="predicted glycosyltransferase like domains"/>
    <property type="match status" value="1"/>
</dbReference>
<organism evidence="6 7">
    <name type="scientific">Geomesophilobacter sediminis</name>
    <dbReference type="NCBI Taxonomy" id="2798584"/>
    <lineage>
        <taxon>Bacteria</taxon>
        <taxon>Pseudomonadati</taxon>
        <taxon>Thermodesulfobacteriota</taxon>
        <taxon>Desulfuromonadia</taxon>
        <taxon>Geobacterales</taxon>
        <taxon>Geobacteraceae</taxon>
        <taxon>Geomesophilobacter</taxon>
    </lineage>
</organism>
<dbReference type="PANTHER" id="PTHR32071">
    <property type="entry name" value="TRANSCRIPTIONAL REGULATORY PROTEIN"/>
    <property type="match status" value="1"/>
</dbReference>
<keyword evidence="4" id="KW-0804">Transcription</keyword>
<evidence type="ECO:0000256" key="2">
    <source>
        <dbReference type="ARBA" id="ARBA00022840"/>
    </source>
</evidence>
<dbReference type="AlphaFoldDB" id="A0A8J7M4J1"/>
<dbReference type="InterPro" id="IPR002078">
    <property type="entry name" value="Sigma_54_int"/>
</dbReference>
<dbReference type="PRINTS" id="PR01590">
    <property type="entry name" value="HTHFIS"/>
</dbReference>
<evidence type="ECO:0000256" key="3">
    <source>
        <dbReference type="ARBA" id="ARBA00023015"/>
    </source>
</evidence>
<evidence type="ECO:0000256" key="1">
    <source>
        <dbReference type="ARBA" id="ARBA00022741"/>
    </source>
</evidence>
<dbReference type="FunFam" id="3.40.50.300:FF:000006">
    <property type="entry name" value="DNA-binding transcriptional regulator NtrC"/>
    <property type="match status" value="1"/>
</dbReference>
<dbReference type="Pfam" id="PF00158">
    <property type="entry name" value="Sigma54_activat"/>
    <property type="match status" value="1"/>
</dbReference>
<feature type="domain" description="Sigma-54 factor interaction" evidence="5">
    <location>
        <begin position="187"/>
        <end position="415"/>
    </location>
</feature>
<dbReference type="InterPro" id="IPR027417">
    <property type="entry name" value="P-loop_NTPase"/>
</dbReference>
<dbReference type="GO" id="GO:0005524">
    <property type="term" value="F:ATP binding"/>
    <property type="evidence" value="ECO:0007669"/>
    <property type="project" value="UniProtKB-KW"/>
</dbReference>
<keyword evidence="3" id="KW-0805">Transcription regulation</keyword>
<gene>
    <name evidence="6" type="ORF">JFN93_24935</name>
</gene>
<dbReference type="PROSITE" id="PS00676">
    <property type="entry name" value="SIGMA54_INTERACT_2"/>
    <property type="match status" value="1"/>
</dbReference>
<keyword evidence="7" id="KW-1185">Reference proteome</keyword>
<dbReference type="InterPro" id="IPR009057">
    <property type="entry name" value="Homeodomain-like_sf"/>
</dbReference>
<dbReference type="SUPFAM" id="SSF46689">
    <property type="entry name" value="Homeodomain-like"/>
    <property type="match status" value="1"/>
</dbReference>
<name>A0A8J7M4J1_9BACT</name>
<evidence type="ECO:0000313" key="7">
    <source>
        <dbReference type="Proteomes" id="UP000636888"/>
    </source>
</evidence>